<name>U3TA99_9CREN</name>
<protein>
    <submittedName>
        <fullName evidence="1">Uncharacterized protein</fullName>
    </submittedName>
</protein>
<keyword evidence="2" id="KW-1185">Reference proteome</keyword>
<organism evidence="1 2">
    <name type="scientific">Aeropyrum camini SY1 = JCM 12091</name>
    <dbReference type="NCBI Taxonomy" id="1198449"/>
    <lineage>
        <taxon>Archaea</taxon>
        <taxon>Thermoproteota</taxon>
        <taxon>Thermoprotei</taxon>
        <taxon>Desulfurococcales</taxon>
        <taxon>Desulfurococcaceae</taxon>
        <taxon>Aeropyrum</taxon>
    </lineage>
</organism>
<dbReference type="eggNOG" id="arCOG01048">
    <property type="taxonomic scope" value="Archaea"/>
</dbReference>
<proteinExistence type="predicted"/>
<evidence type="ECO:0000313" key="2">
    <source>
        <dbReference type="Proteomes" id="UP000016887"/>
    </source>
</evidence>
<evidence type="ECO:0000313" key="1">
    <source>
        <dbReference type="EMBL" id="BAN90457.1"/>
    </source>
</evidence>
<sequence>MYFVLGCGGLEERPLERLVILSGVTGTEISSLLSAAEGEQDVYRALGCGRCVFKFEELVEDLALGPCGDISQLVKLLQVSRPSARGAFRRALDSLRERVERAGCRVAVVSMHLSYLSRDVPTPNPVLGDVVGLAREVIVVHVSEDWYDLLDAIAERLHKGGCAPQYSPYSFNPLTLLYWRGIDMSVAEMLRDFFPNVESMIYAVKHPRETTVRLLRSLLGLGVYEMVYVSHPITRVRSLYLRLKERGVDRPLGSLPLVKAMEGFKRAYMESRPDTILFDPTTIDEKILDLDREVYKAICGGEASLEGRPVYSFIHVNHSNRWPTPPDSPKAEAGRYKHLRGSLNLVPAIGKLAGSEEVELLNDVCRGGSLWAGYTPLARRVEEVVDSHIEIRDYKYVEQSKYLIVLMPTLYSTEEAGGEGYRLRAWSVESQGVYNEVARAQALAKPVYVYILPISLEAAAADVGLEPLALLEALEPGPPCDPKSKLESPEDLEAISELVGACARRRMNPPFNYIPSSARIFVARPLASPEDLRRATEIYRQPGSFRLVI</sequence>
<accession>U3TA99</accession>
<dbReference type="KEGG" id="acj:ACAM_0988"/>
<reference evidence="1 2" key="1">
    <citation type="journal article" date="2013" name="Appl. Environ. Microbiol.">
        <title>Variation of the Virus-Related Elements within Syntenic Genomes of the Hyperthermophilic Archaeon Aeropyrum.</title>
        <authorList>
            <person name="Daifuku T."/>
            <person name="Yoshida T."/>
            <person name="Kitamura T."/>
            <person name="Kawaichi S."/>
            <person name="Inoue T."/>
            <person name="Nomura K."/>
            <person name="Yoshida Y."/>
            <person name="Kuno S."/>
            <person name="Sako Y."/>
        </authorList>
    </citation>
    <scope>NUCLEOTIDE SEQUENCE [LARGE SCALE GENOMIC DNA]</scope>
    <source>
        <strain evidence="1 2">SY1</strain>
    </source>
</reference>
<dbReference type="Proteomes" id="UP000016887">
    <property type="component" value="Chromosome"/>
</dbReference>
<dbReference type="EMBL" id="AP012489">
    <property type="protein sequence ID" value="BAN90457.1"/>
    <property type="molecule type" value="Genomic_DNA"/>
</dbReference>
<dbReference type="AlphaFoldDB" id="U3TA99"/>
<gene>
    <name evidence="1" type="ORF">ACAM_0988</name>
</gene>